<comment type="caution">
    <text evidence="1">The sequence shown here is derived from an EMBL/GenBank/DDBJ whole genome shotgun (WGS) entry which is preliminary data.</text>
</comment>
<dbReference type="Proteomes" id="UP001207930">
    <property type="component" value="Unassembled WGS sequence"/>
</dbReference>
<sequence length="412" mass="44600">MRHTSAAFAAFAAILGGLTLSLSLIPRADATNVGMGVIEQPVNLGARSDPAAIPLGPVAMESNYNYGIHDIITSPRPCLHGAMEWKGGTELDQNLAHVFGIAVEPEDTTQVPYLPVVLRVKSRPVPAYSPYTREQVMAATLHCLLRSTNPTPKYPLKIKIVTDDPADKSWAEKFAGDYVNRPDTEGQPVEPTPVPGGGRIETDAMGIARLVFPGVTKTAATPSRPPVLVPTRLHGGAESDRDWMLLPVWAGDTFENPLDLLGQRHRLYYDRFNPATFASPDGNALFEGSSWLTWSIREAPGETTAHLTFGTIDPENLAAFLHAVVLSVRPVAEKPLIIRLMSSGDTPDYFQQCLDAGGWKIEKNPNNESLAGTFILDPKTNELVKGSIPGVTLVRGSEGPMRLTVPEKKDGE</sequence>
<protein>
    <submittedName>
        <fullName evidence="1">Uncharacterized protein</fullName>
    </submittedName>
</protein>
<dbReference type="EMBL" id="JAPDDS010000015">
    <property type="protein sequence ID" value="MCW1887196.1"/>
    <property type="molecule type" value="Genomic_DNA"/>
</dbReference>
<evidence type="ECO:0000313" key="2">
    <source>
        <dbReference type="Proteomes" id="UP001207930"/>
    </source>
</evidence>
<proteinExistence type="predicted"/>
<reference evidence="1 2" key="1">
    <citation type="submission" date="2022-10" db="EMBL/GenBank/DDBJ databases">
        <title>Luteolibacter flavescens strain MCCC 1K03193, whole genome shotgun sequencing project.</title>
        <authorList>
            <person name="Zhao G."/>
            <person name="Shen L."/>
        </authorList>
    </citation>
    <scope>NUCLEOTIDE SEQUENCE [LARGE SCALE GENOMIC DNA]</scope>
    <source>
        <strain evidence="1 2">MCCC 1K03193</strain>
    </source>
</reference>
<dbReference type="RefSeq" id="WP_264503150.1">
    <property type="nucleotide sequence ID" value="NZ_JAPDDS010000015.1"/>
</dbReference>
<name>A0ABT3FVD4_9BACT</name>
<keyword evidence="2" id="KW-1185">Reference proteome</keyword>
<gene>
    <name evidence="1" type="ORF">OKA04_20830</name>
</gene>
<organism evidence="1 2">
    <name type="scientific">Luteolibacter flavescens</name>
    <dbReference type="NCBI Taxonomy" id="1859460"/>
    <lineage>
        <taxon>Bacteria</taxon>
        <taxon>Pseudomonadati</taxon>
        <taxon>Verrucomicrobiota</taxon>
        <taxon>Verrucomicrobiia</taxon>
        <taxon>Verrucomicrobiales</taxon>
        <taxon>Verrucomicrobiaceae</taxon>
        <taxon>Luteolibacter</taxon>
    </lineage>
</organism>
<accession>A0ABT3FVD4</accession>
<evidence type="ECO:0000313" key="1">
    <source>
        <dbReference type="EMBL" id="MCW1887196.1"/>
    </source>
</evidence>